<dbReference type="EMBL" id="CYYV01000012">
    <property type="protein sequence ID" value="CUO66620.1"/>
    <property type="molecule type" value="Genomic_DNA"/>
</dbReference>
<proteinExistence type="predicted"/>
<sequence length="71" mass="8474">MKCEVEQIDPKQEEHVMVYCHNREASWVQNVREAVFGQTSVCGYKNHVLYQLKLSDIFYVEQQRNQRRGQA</sequence>
<reference evidence="1 2" key="1">
    <citation type="submission" date="2015-09" db="EMBL/GenBank/DDBJ databases">
        <authorList>
            <consortium name="Pathogen Informatics"/>
        </authorList>
    </citation>
    <scope>NUCLEOTIDE SEQUENCE [LARGE SCALE GENOMIC DNA]</scope>
    <source>
        <strain evidence="1 2">2789STDY5608849</strain>
    </source>
</reference>
<dbReference type="RefSeq" id="WP_055228229.1">
    <property type="nucleotide sequence ID" value="NZ_CABJFB010000007.1"/>
</dbReference>
<protein>
    <submittedName>
        <fullName evidence="1">Uncharacterized protein</fullName>
    </submittedName>
</protein>
<evidence type="ECO:0000313" key="1">
    <source>
        <dbReference type="EMBL" id="CUO66620.1"/>
    </source>
</evidence>
<evidence type="ECO:0000313" key="2">
    <source>
        <dbReference type="Proteomes" id="UP000095706"/>
    </source>
</evidence>
<accession>A0A174H0M5</accession>
<gene>
    <name evidence="1" type="ORF">ERS852406_02517</name>
</gene>
<dbReference type="Proteomes" id="UP000095706">
    <property type="component" value="Unassembled WGS sequence"/>
</dbReference>
<name>A0A174H0M5_9FIRM</name>
<dbReference type="AlphaFoldDB" id="A0A174H0M5"/>
<organism evidence="1 2">
    <name type="scientific">Fusicatenibacter saccharivorans</name>
    <dbReference type="NCBI Taxonomy" id="1150298"/>
    <lineage>
        <taxon>Bacteria</taxon>
        <taxon>Bacillati</taxon>
        <taxon>Bacillota</taxon>
        <taxon>Clostridia</taxon>
        <taxon>Lachnospirales</taxon>
        <taxon>Lachnospiraceae</taxon>
        <taxon>Fusicatenibacter</taxon>
    </lineage>
</organism>